<evidence type="ECO:0000256" key="3">
    <source>
        <dbReference type="ARBA" id="ARBA00023172"/>
    </source>
</evidence>
<keyword evidence="3" id="KW-0233">DNA recombination</keyword>
<evidence type="ECO:0000256" key="5">
    <source>
        <dbReference type="SAM" id="MobiDB-lite"/>
    </source>
</evidence>
<keyword evidence="1" id="KW-0229">DNA integration</keyword>
<evidence type="ECO:0000256" key="4">
    <source>
        <dbReference type="PROSITE-ProRule" id="PRU01248"/>
    </source>
</evidence>
<evidence type="ECO:0000259" key="6">
    <source>
        <dbReference type="PROSITE" id="PS51900"/>
    </source>
</evidence>
<evidence type="ECO:0000313" key="8">
    <source>
        <dbReference type="Proteomes" id="UP001363460"/>
    </source>
</evidence>
<evidence type="ECO:0000256" key="2">
    <source>
        <dbReference type="ARBA" id="ARBA00023125"/>
    </source>
</evidence>
<dbReference type="InterPro" id="IPR044068">
    <property type="entry name" value="CB"/>
</dbReference>
<proteinExistence type="predicted"/>
<feature type="region of interest" description="Disordered" evidence="5">
    <location>
        <begin position="1"/>
        <end position="25"/>
    </location>
</feature>
<gene>
    <name evidence="7" type="ORF">V8J38_02590</name>
</gene>
<dbReference type="InterPro" id="IPR011010">
    <property type="entry name" value="DNA_brk_join_enz"/>
</dbReference>
<dbReference type="EMBL" id="CP146369">
    <property type="protein sequence ID" value="WWT55339.1"/>
    <property type="molecule type" value="Genomic_DNA"/>
</dbReference>
<evidence type="ECO:0000256" key="1">
    <source>
        <dbReference type="ARBA" id="ARBA00022908"/>
    </source>
</evidence>
<evidence type="ECO:0000313" key="7">
    <source>
        <dbReference type="EMBL" id="WWT55339.1"/>
    </source>
</evidence>
<organism evidence="7 8">
    <name type="scientific">Brevundimonas olei</name>
    <dbReference type="NCBI Taxonomy" id="657642"/>
    <lineage>
        <taxon>Bacteria</taxon>
        <taxon>Pseudomonadati</taxon>
        <taxon>Pseudomonadota</taxon>
        <taxon>Alphaproteobacteria</taxon>
        <taxon>Caulobacterales</taxon>
        <taxon>Caulobacteraceae</taxon>
        <taxon>Brevundimonas</taxon>
    </lineage>
</organism>
<protein>
    <recommendedName>
        <fullName evidence="6">Core-binding (CB) domain-containing protein</fullName>
    </recommendedName>
</protein>
<sequence>MSRKPAPPTGLRNGLKWRDGRPRWEPSPANRACGFAGVDLRDHAGAWMDRGAATTAADARTLWARFVRDAMRDDDQGGKARTMLRTALDRLPPMPSEPVARRQRELVSDLIERARAVLEDREPGVADALMRSPRSVQAMVDGYFADAAAMRRIARGTQKVYRAMSKRLIARFGARRADEVTPSQIRAWHDDMTQRDGLSPASANLAVGAAGAMFQWAAMQDPPWLIASPVARLRLAAAPGRRVFWTLNEETAFVAWCDANGYADVADAATVCLWTGARQIDVAAASIEALSGAAWRYVPIKTQRKGLEALPGLLPPIARRVDRRRAEVEAQSLSRVGETPFLWNPTTARRHTSETISRRFREARAAAVKAGDLPPAFAEKRLQDTRDTCITRLFDADVSLTRITAWTGHASSAAENILREHYVSLREAGAAEDAAKLSAWAEREGLALSA</sequence>
<keyword evidence="8" id="KW-1185">Reference proteome</keyword>
<dbReference type="Gene3D" id="1.10.150.130">
    <property type="match status" value="1"/>
</dbReference>
<name>A0ABZ2IHU9_9CAUL</name>
<feature type="domain" description="Core-binding (CB)" evidence="6">
    <location>
        <begin position="134"/>
        <end position="218"/>
    </location>
</feature>
<dbReference type="PROSITE" id="PS51900">
    <property type="entry name" value="CB"/>
    <property type="match status" value="1"/>
</dbReference>
<dbReference type="SUPFAM" id="SSF56349">
    <property type="entry name" value="DNA breaking-rejoining enzymes"/>
    <property type="match status" value="1"/>
</dbReference>
<reference evidence="7 8" key="1">
    <citation type="submission" date="2024-02" db="EMBL/GenBank/DDBJ databases">
        <title>Distribution and functional of Brevundimonas-related endobacteria within Verticillium dahliae.</title>
        <authorList>
            <person name="Zeng H."/>
        </authorList>
    </citation>
    <scope>NUCLEOTIDE SEQUENCE [LARGE SCALE GENOMIC DNA]</scope>
    <source>
        <strain evidence="7 8">TRM 44200</strain>
    </source>
</reference>
<dbReference type="Gene3D" id="1.10.443.10">
    <property type="entry name" value="Intergrase catalytic core"/>
    <property type="match status" value="1"/>
</dbReference>
<dbReference type="InterPro" id="IPR013762">
    <property type="entry name" value="Integrase-like_cat_sf"/>
</dbReference>
<dbReference type="RefSeq" id="WP_338577764.1">
    <property type="nucleotide sequence ID" value="NZ_CP146369.1"/>
</dbReference>
<dbReference type="InterPro" id="IPR010998">
    <property type="entry name" value="Integrase_recombinase_N"/>
</dbReference>
<accession>A0ABZ2IHU9</accession>
<keyword evidence="2 4" id="KW-0238">DNA-binding</keyword>
<dbReference type="Proteomes" id="UP001363460">
    <property type="component" value="Chromosome"/>
</dbReference>